<comment type="caution">
    <text evidence="2">The sequence shown here is derived from an EMBL/GenBank/DDBJ whole genome shotgun (WGS) entry which is preliminary data.</text>
</comment>
<sequence length="331" mass="37392">MDDIQEELPGDIRNDTGMIANVNDDRASLPSGGDEDGNLHGLESEGTAEEQEAYQYQLPDSELVKMSCQKNLEYSVEKKRALMMTLRMLNQILMRNKDIYEEEDDHVIKPGTVVWVKLSLWLGVGAYLACGWCVFQGSLCQKDVDIDKAGNRKSTVYYKGYSKPVKQLSKFFRNLPMSMRQDSEFNAKLPSIFTTSQQHGFMHLDHQAQCNRAQKYMQSERNDESAKQLGCKGVSLFAMLEYIDLSTLFLVPIAHSLLYGVVSNFVNHALRRKIGAPKKKMLSHTRRGNSSVNDLKIFAYHQTMAAPTKIWTSTETATELKIAQLAATICL</sequence>
<evidence type="ECO:0000313" key="3">
    <source>
        <dbReference type="Proteomes" id="UP000232323"/>
    </source>
</evidence>
<evidence type="ECO:0000256" key="1">
    <source>
        <dbReference type="SAM" id="MobiDB-lite"/>
    </source>
</evidence>
<gene>
    <name evidence="2" type="ORF">CEUSTIGMA_g3105.t1</name>
</gene>
<keyword evidence="3" id="KW-1185">Reference proteome</keyword>
<dbReference type="Proteomes" id="UP000232323">
    <property type="component" value="Unassembled WGS sequence"/>
</dbReference>
<accession>A0A250WXW3</accession>
<dbReference type="OrthoDB" id="549954at2759"/>
<dbReference type="AlphaFoldDB" id="A0A250WXW3"/>
<protein>
    <submittedName>
        <fullName evidence="2">Uncharacterized protein</fullName>
    </submittedName>
</protein>
<dbReference type="EMBL" id="BEGY01000013">
    <property type="protein sequence ID" value="GAX75661.1"/>
    <property type="molecule type" value="Genomic_DNA"/>
</dbReference>
<name>A0A250WXW3_9CHLO</name>
<evidence type="ECO:0000313" key="2">
    <source>
        <dbReference type="EMBL" id="GAX75661.1"/>
    </source>
</evidence>
<proteinExistence type="predicted"/>
<organism evidence="2 3">
    <name type="scientific">Chlamydomonas eustigma</name>
    <dbReference type="NCBI Taxonomy" id="1157962"/>
    <lineage>
        <taxon>Eukaryota</taxon>
        <taxon>Viridiplantae</taxon>
        <taxon>Chlorophyta</taxon>
        <taxon>core chlorophytes</taxon>
        <taxon>Chlorophyceae</taxon>
        <taxon>CS clade</taxon>
        <taxon>Chlamydomonadales</taxon>
        <taxon>Chlamydomonadaceae</taxon>
        <taxon>Chlamydomonas</taxon>
    </lineage>
</organism>
<reference evidence="2 3" key="1">
    <citation type="submission" date="2017-08" db="EMBL/GenBank/DDBJ databases">
        <title>Acidophilic green algal genome provides insights into adaptation to an acidic environment.</title>
        <authorList>
            <person name="Hirooka S."/>
            <person name="Hirose Y."/>
            <person name="Kanesaki Y."/>
            <person name="Higuchi S."/>
            <person name="Fujiwara T."/>
            <person name="Onuma R."/>
            <person name="Era A."/>
            <person name="Ohbayashi R."/>
            <person name="Uzuka A."/>
            <person name="Nozaki H."/>
            <person name="Yoshikawa H."/>
            <person name="Miyagishima S.Y."/>
        </authorList>
    </citation>
    <scope>NUCLEOTIDE SEQUENCE [LARGE SCALE GENOMIC DNA]</scope>
    <source>
        <strain evidence="2 3">NIES-2499</strain>
    </source>
</reference>
<feature type="region of interest" description="Disordered" evidence="1">
    <location>
        <begin position="1"/>
        <end position="48"/>
    </location>
</feature>